<evidence type="ECO:0000313" key="2">
    <source>
        <dbReference type="EMBL" id="RZM17568.1"/>
    </source>
</evidence>
<gene>
    <name evidence="2" type="ORF">LDELB18P1_0023</name>
</gene>
<feature type="domain" description="NAD(P)-binding" evidence="1">
    <location>
        <begin position="8"/>
        <end position="147"/>
    </location>
</feature>
<comment type="caution">
    <text evidence="2">The sequence shown here is derived from an EMBL/GenBank/DDBJ whole genome shotgun (WGS) entry which is preliminary data.</text>
</comment>
<organism evidence="2 3">
    <name type="scientific">Lactobacillus delbrueckii</name>
    <dbReference type="NCBI Taxonomy" id="1584"/>
    <lineage>
        <taxon>Bacteria</taxon>
        <taxon>Bacillati</taxon>
        <taxon>Bacillota</taxon>
        <taxon>Bacilli</taxon>
        <taxon>Lactobacillales</taxon>
        <taxon>Lactobacillaceae</taxon>
        <taxon>Lactobacillus</taxon>
    </lineage>
</organism>
<dbReference type="SUPFAM" id="SSF51735">
    <property type="entry name" value="NAD(P)-binding Rossmann-fold domains"/>
    <property type="match status" value="1"/>
</dbReference>
<reference evidence="2 3" key="1">
    <citation type="submission" date="2019-01" db="EMBL/GenBank/DDBJ databases">
        <title>Colonization of the human gut by bovine bacteria present in Parmesan cheese.</title>
        <authorList>
            <person name="Lugli G.A."/>
            <person name="Milani C."/>
        </authorList>
    </citation>
    <scope>NUCLEOTIDE SEQUENCE [LARGE SCALE GENOMIC DNA]</scope>
    <source>
        <strain evidence="2 3">LDELB18P1</strain>
    </source>
</reference>
<evidence type="ECO:0000313" key="3">
    <source>
        <dbReference type="Proteomes" id="UP000292818"/>
    </source>
</evidence>
<dbReference type="InterPro" id="IPR052718">
    <property type="entry name" value="NmrA-type_oxidoreductase"/>
</dbReference>
<dbReference type="InterPro" id="IPR016040">
    <property type="entry name" value="NAD(P)-bd_dom"/>
</dbReference>
<dbReference type="GeneID" id="69668158"/>
<name>A0A2I1SIM0_9LACO</name>
<dbReference type="RefSeq" id="WP_002880538.1">
    <property type="nucleotide sequence ID" value="NZ_BNHP01000055.1"/>
</dbReference>
<dbReference type="Gene3D" id="3.90.25.10">
    <property type="entry name" value="UDP-galactose 4-epimerase, domain 1"/>
    <property type="match status" value="1"/>
</dbReference>
<dbReference type="InterPro" id="IPR036291">
    <property type="entry name" value="NAD(P)-bd_dom_sf"/>
</dbReference>
<dbReference type="Gene3D" id="3.40.50.720">
    <property type="entry name" value="NAD(P)-binding Rossmann-like Domain"/>
    <property type="match status" value="1"/>
</dbReference>
<protein>
    <submittedName>
        <fullName evidence="2">Short-chain dehydrogenase</fullName>
    </submittedName>
</protein>
<proteinExistence type="predicted"/>
<accession>A0A2I1SIM0</accession>
<dbReference type="AlphaFoldDB" id="A0A2I1SIM0"/>
<dbReference type="Proteomes" id="UP000292818">
    <property type="component" value="Unassembled WGS sequence"/>
</dbReference>
<dbReference type="EMBL" id="SETJ01000004">
    <property type="protein sequence ID" value="RZM17568.1"/>
    <property type="molecule type" value="Genomic_DNA"/>
</dbReference>
<dbReference type="PANTHER" id="PTHR47129:SF1">
    <property type="entry name" value="NMRA-LIKE DOMAIN-CONTAINING PROTEIN"/>
    <property type="match status" value="1"/>
</dbReference>
<dbReference type="Pfam" id="PF13460">
    <property type="entry name" value="NAD_binding_10"/>
    <property type="match status" value="1"/>
</dbReference>
<evidence type="ECO:0000259" key="1">
    <source>
        <dbReference type="Pfam" id="PF13460"/>
    </source>
</evidence>
<sequence length="281" mass="30170">MKYAISAATGNFGQTAVKNLVDAVGAENVVAIVRNEEKGKQLLPAGIEIRQADYGDEAAVEKALAGVDKLLFISSQPGGAVTRADQHKNVVEAAKNAGVGYVAYTSFPKASESDNWLAADHKLTEKLLKESGLKHSFLRNNWYLENEMTFLAPGPANRLYWANNFAGWAPESEYAAAAVKVLTSDDPKEVYEFAGPKRSYQDLAAALNVATGEEAAAKQVSQDEYVKALEGLGLDHDTAAMYAAFQQPIDDGSLTEESSDLEEVLGGLTPLDQAIKELLAK</sequence>
<dbReference type="PANTHER" id="PTHR47129">
    <property type="entry name" value="QUINONE OXIDOREDUCTASE 2"/>
    <property type="match status" value="1"/>
</dbReference>